<evidence type="ECO:0000256" key="4">
    <source>
        <dbReference type="RuleBase" id="RU003719"/>
    </source>
</evidence>
<comment type="caution">
    <text evidence="7">The sequence shown here is derived from an EMBL/GenBank/DDBJ whole genome shotgun (WGS) entry which is preliminary data.</text>
</comment>
<evidence type="ECO:0000256" key="2">
    <source>
        <dbReference type="ARBA" id="ARBA00023002"/>
    </source>
</evidence>
<feature type="domain" description="D-isomer specific 2-hydroxyacid dehydrogenase catalytic" evidence="5">
    <location>
        <begin position="10"/>
        <end position="309"/>
    </location>
</feature>
<proteinExistence type="inferred from homology"/>
<dbReference type="GO" id="GO:0051287">
    <property type="term" value="F:NAD binding"/>
    <property type="evidence" value="ECO:0007669"/>
    <property type="project" value="InterPro"/>
</dbReference>
<keyword evidence="3" id="KW-0520">NAD</keyword>
<dbReference type="Gene3D" id="3.40.50.720">
    <property type="entry name" value="NAD(P)-binding Rossmann-like Domain"/>
    <property type="match status" value="2"/>
</dbReference>
<dbReference type="InterPro" id="IPR006140">
    <property type="entry name" value="D-isomer_DH_NAD-bd"/>
</dbReference>
<keyword evidence="2 4" id="KW-0560">Oxidoreductase</keyword>
<dbReference type="EMBL" id="MIEK01000023">
    <property type="protein sequence ID" value="OEH82431.1"/>
    <property type="molecule type" value="Genomic_DNA"/>
</dbReference>
<evidence type="ECO:0000259" key="5">
    <source>
        <dbReference type="Pfam" id="PF00389"/>
    </source>
</evidence>
<dbReference type="PANTHER" id="PTHR43333">
    <property type="entry name" value="2-HACID_DH_C DOMAIN-CONTAINING PROTEIN"/>
    <property type="match status" value="1"/>
</dbReference>
<evidence type="ECO:0000259" key="6">
    <source>
        <dbReference type="Pfam" id="PF02826"/>
    </source>
</evidence>
<dbReference type="RefSeq" id="WP_069698707.1">
    <property type="nucleotide sequence ID" value="NZ_JAGGMA010000001.1"/>
</dbReference>
<comment type="similarity">
    <text evidence="1 4">Belongs to the D-isomer specific 2-hydroxyacid dehydrogenase family.</text>
</comment>
<dbReference type="CDD" id="cd12155">
    <property type="entry name" value="PGDH_1"/>
    <property type="match status" value="1"/>
</dbReference>
<evidence type="ECO:0000313" key="7">
    <source>
        <dbReference type="EMBL" id="OEH82431.1"/>
    </source>
</evidence>
<reference evidence="7 8" key="1">
    <citation type="submission" date="2016-09" db="EMBL/GenBank/DDBJ databases">
        <authorList>
            <person name="Capua I."/>
            <person name="De Benedictis P."/>
            <person name="Joannis T."/>
            <person name="Lombin L.H."/>
            <person name="Cattoli G."/>
        </authorList>
    </citation>
    <scope>NUCLEOTIDE SEQUENCE [LARGE SCALE GENOMIC DNA]</scope>
    <source>
        <strain evidence="7 8">LMG 25899</strain>
    </source>
</reference>
<evidence type="ECO:0000256" key="3">
    <source>
        <dbReference type="ARBA" id="ARBA00023027"/>
    </source>
</evidence>
<dbReference type="Proteomes" id="UP000095256">
    <property type="component" value="Unassembled WGS sequence"/>
</dbReference>
<dbReference type="SUPFAM" id="SSF51735">
    <property type="entry name" value="NAD(P)-binding Rossmann-fold domains"/>
    <property type="match status" value="1"/>
</dbReference>
<dbReference type="InterPro" id="IPR006139">
    <property type="entry name" value="D-isomer_2_OHA_DH_cat_dom"/>
</dbReference>
<dbReference type="PANTHER" id="PTHR43333:SF1">
    <property type="entry name" value="D-ISOMER SPECIFIC 2-HYDROXYACID DEHYDROGENASE NAD-BINDING DOMAIN-CONTAINING PROTEIN"/>
    <property type="match status" value="1"/>
</dbReference>
<dbReference type="OrthoDB" id="9805416at2"/>
<dbReference type="AlphaFoldDB" id="A0A1E5KX42"/>
<sequence>MTKPIIYLQEHLNADHMKEIQRLAPDYQIIDGRNNETTFDANAIHIILGYDKSLIDDLLASSASQLQWIQATSAGIDYFDLKKINKKQILLSNASGIHSTSITEHILGVLLAEFRGIRSSILNQEKKEWHQVDTPYSQLSGKKMLIVGTGKIGQHLGKASSGLGIKAYGINTSGHATEGFIECYSQKNMVKIIPDMDIIVNILPLTDQTYHLFNQQIFLAFKPQSVFINVGRGATVKTNDLIVALKNGHISFAALDVFEEEPLAKKSPLWEMPNVLVTPHLSGLTPQFRSKLATIFLPNLKNFISEGTLIKNQVSLTKGY</sequence>
<dbReference type="STRING" id="762845.BCR26_03075"/>
<evidence type="ECO:0000313" key="8">
    <source>
        <dbReference type="Proteomes" id="UP000095256"/>
    </source>
</evidence>
<gene>
    <name evidence="7" type="ORF">BCR26_03075</name>
</gene>
<protein>
    <submittedName>
        <fullName evidence="7">Hydroxyacid dehydrogenase</fullName>
    </submittedName>
</protein>
<dbReference type="InterPro" id="IPR036291">
    <property type="entry name" value="NAD(P)-bd_dom_sf"/>
</dbReference>
<name>A0A1E5KX42_9ENTE</name>
<feature type="domain" description="D-isomer specific 2-hydroxyacid dehydrogenase NAD-binding" evidence="6">
    <location>
        <begin position="108"/>
        <end position="282"/>
    </location>
</feature>
<dbReference type="SUPFAM" id="SSF52283">
    <property type="entry name" value="Formate/glycerate dehydrogenase catalytic domain-like"/>
    <property type="match status" value="1"/>
</dbReference>
<organism evidence="7 8">
    <name type="scientific">Enterococcus rivorum</name>
    <dbReference type="NCBI Taxonomy" id="762845"/>
    <lineage>
        <taxon>Bacteria</taxon>
        <taxon>Bacillati</taxon>
        <taxon>Bacillota</taxon>
        <taxon>Bacilli</taxon>
        <taxon>Lactobacillales</taxon>
        <taxon>Enterococcaceae</taxon>
        <taxon>Enterococcus</taxon>
    </lineage>
</organism>
<keyword evidence="8" id="KW-1185">Reference proteome</keyword>
<evidence type="ECO:0000256" key="1">
    <source>
        <dbReference type="ARBA" id="ARBA00005854"/>
    </source>
</evidence>
<dbReference type="Pfam" id="PF00389">
    <property type="entry name" value="2-Hacid_dh"/>
    <property type="match status" value="1"/>
</dbReference>
<accession>A0A1E5KX42</accession>
<dbReference type="Pfam" id="PF02826">
    <property type="entry name" value="2-Hacid_dh_C"/>
    <property type="match status" value="1"/>
</dbReference>
<dbReference type="GO" id="GO:0016616">
    <property type="term" value="F:oxidoreductase activity, acting on the CH-OH group of donors, NAD or NADP as acceptor"/>
    <property type="evidence" value="ECO:0007669"/>
    <property type="project" value="InterPro"/>
</dbReference>